<reference evidence="16 17" key="1">
    <citation type="journal article" date="2011" name="J. Gen. Appl. Microbiol.">
        <title>Draft genome sequencing of the enigmatic yeast Saitoella complicata.</title>
        <authorList>
            <person name="Nishida H."/>
            <person name="Hamamoto M."/>
            <person name="Sugiyama J."/>
        </authorList>
    </citation>
    <scope>NUCLEOTIDE SEQUENCE [LARGE SCALE GENOMIC DNA]</scope>
    <source>
        <strain evidence="16 17">NRRL Y-17804</strain>
    </source>
</reference>
<accession>A0A0E9NKK6</accession>
<evidence type="ECO:0000256" key="9">
    <source>
        <dbReference type="ARBA" id="ARBA00023284"/>
    </source>
</evidence>
<evidence type="ECO:0000256" key="2">
    <source>
        <dbReference type="ARBA" id="ARBA00006926"/>
    </source>
</evidence>
<dbReference type="FunFam" id="3.40.30.10:FF:000010">
    <property type="entry name" value="Glutathione peroxidase"/>
    <property type="match status" value="1"/>
</dbReference>
<feature type="compositionally biased region" description="Polar residues" evidence="13">
    <location>
        <begin position="367"/>
        <end position="379"/>
    </location>
</feature>
<evidence type="ECO:0000256" key="8">
    <source>
        <dbReference type="ARBA" id="ARBA00023136"/>
    </source>
</evidence>
<feature type="region of interest" description="Disordered" evidence="13">
    <location>
        <begin position="96"/>
        <end position="146"/>
    </location>
</feature>
<comment type="catalytic activity">
    <reaction evidence="11">
        <text>a hydroperoxide + [thioredoxin]-dithiol = an alcohol + [thioredoxin]-disulfide + H2O</text>
        <dbReference type="Rhea" id="RHEA:62620"/>
        <dbReference type="Rhea" id="RHEA-COMP:10698"/>
        <dbReference type="Rhea" id="RHEA-COMP:10700"/>
        <dbReference type="ChEBI" id="CHEBI:15377"/>
        <dbReference type="ChEBI" id="CHEBI:29950"/>
        <dbReference type="ChEBI" id="CHEBI:30879"/>
        <dbReference type="ChEBI" id="CHEBI:35924"/>
        <dbReference type="ChEBI" id="CHEBI:50058"/>
        <dbReference type="EC" id="1.11.1.24"/>
    </reaction>
</comment>
<dbReference type="InterPro" id="IPR036249">
    <property type="entry name" value="Thioredoxin-like_sf"/>
</dbReference>
<evidence type="ECO:0000256" key="11">
    <source>
        <dbReference type="ARBA" id="ARBA00049091"/>
    </source>
</evidence>
<dbReference type="PROSITE" id="PS00460">
    <property type="entry name" value="GLUTATHIONE_PEROXID_1"/>
    <property type="match status" value="1"/>
</dbReference>
<evidence type="ECO:0000256" key="13">
    <source>
        <dbReference type="SAM" id="MobiDB-lite"/>
    </source>
</evidence>
<dbReference type="EMBL" id="BACD03000032">
    <property type="protein sequence ID" value="GAO50364.1"/>
    <property type="molecule type" value="Genomic_DNA"/>
</dbReference>
<dbReference type="PANTHER" id="PTHR31082">
    <property type="entry name" value="PHEROMONE-REGULATED MEMBRANE PROTEIN 10"/>
    <property type="match status" value="1"/>
</dbReference>
<evidence type="ECO:0000256" key="14">
    <source>
        <dbReference type="SAM" id="Phobius"/>
    </source>
</evidence>
<gene>
    <name evidence="16" type="ORF">G7K_4491-t1</name>
</gene>
<feature type="region of interest" description="Disordered" evidence="13">
    <location>
        <begin position="902"/>
        <end position="921"/>
    </location>
</feature>
<dbReference type="STRING" id="698492.A0A0E9NKK6"/>
<dbReference type="SUPFAM" id="SSF52833">
    <property type="entry name" value="Thioredoxin-like"/>
    <property type="match status" value="1"/>
</dbReference>
<dbReference type="InterPro" id="IPR051361">
    <property type="entry name" value="ThrE/Ser_Exporter"/>
</dbReference>
<dbReference type="Pfam" id="PF12821">
    <property type="entry name" value="ThrE_2"/>
    <property type="match status" value="1"/>
</dbReference>
<dbReference type="GO" id="GO:0016020">
    <property type="term" value="C:membrane"/>
    <property type="evidence" value="ECO:0007669"/>
    <property type="project" value="UniProtKB-SubCell"/>
</dbReference>
<dbReference type="GO" id="GO:0140824">
    <property type="term" value="F:thioredoxin-dependent peroxiredoxin activity"/>
    <property type="evidence" value="ECO:0007669"/>
    <property type="project" value="UniProtKB-EC"/>
</dbReference>
<keyword evidence="17" id="KW-1185">Reference proteome</keyword>
<dbReference type="AlphaFoldDB" id="A0A0E9NKK6"/>
<feature type="transmembrane region" description="Helical" evidence="14">
    <location>
        <begin position="653"/>
        <end position="673"/>
    </location>
</feature>
<reference evidence="16 17" key="2">
    <citation type="journal article" date="2014" name="J. Gen. Appl. Microbiol.">
        <title>The early diverging ascomycetous budding yeast Saitoella complicata has three histone deacetylases belonging to the Clr6, Hos2, and Rpd3 lineages.</title>
        <authorList>
            <person name="Nishida H."/>
            <person name="Matsumoto T."/>
            <person name="Kondo S."/>
            <person name="Hamamoto M."/>
            <person name="Yoshikawa H."/>
        </authorList>
    </citation>
    <scope>NUCLEOTIDE SEQUENCE [LARGE SCALE GENOMIC DNA]</scope>
    <source>
        <strain evidence="16 17">NRRL Y-17804</strain>
    </source>
</reference>
<dbReference type="InterPro" id="IPR013766">
    <property type="entry name" value="Thioredoxin_domain"/>
</dbReference>
<feature type="transmembrane region" description="Helical" evidence="14">
    <location>
        <begin position="623"/>
        <end position="641"/>
    </location>
</feature>
<evidence type="ECO:0000256" key="5">
    <source>
        <dbReference type="ARBA" id="ARBA00022862"/>
    </source>
</evidence>
<dbReference type="PROSITE" id="PS00763">
    <property type="entry name" value="GLUTATHIONE_PEROXID_2"/>
    <property type="match status" value="1"/>
</dbReference>
<keyword evidence="8 14" id="KW-0472">Membrane</keyword>
<name>A0A0E9NKK6_SAICN</name>
<comment type="similarity">
    <text evidence="10">Belongs to the ThrE exporter (TC 2.A.79) family.</text>
</comment>
<dbReference type="GO" id="GO:0022857">
    <property type="term" value="F:transmembrane transporter activity"/>
    <property type="evidence" value="ECO:0007669"/>
    <property type="project" value="InterPro"/>
</dbReference>
<feature type="transmembrane region" description="Helical" evidence="14">
    <location>
        <begin position="685"/>
        <end position="709"/>
    </location>
</feature>
<feature type="transmembrane region" description="Helical" evidence="14">
    <location>
        <begin position="564"/>
        <end position="587"/>
    </location>
</feature>
<evidence type="ECO:0000256" key="7">
    <source>
        <dbReference type="ARBA" id="ARBA00023002"/>
    </source>
</evidence>
<dbReference type="InterPro" id="IPR029760">
    <property type="entry name" value="GPX_CS"/>
</dbReference>
<feature type="transmembrane region" description="Helical" evidence="14">
    <location>
        <begin position="809"/>
        <end position="826"/>
    </location>
</feature>
<dbReference type="InterPro" id="IPR024528">
    <property type="entry name" value="ThrE_2"/>
</dbReference>
<feature type="region of interest" description="Disordered" evidence="13">
    <location>
        <begin position="347"/>
        <end position="423"/>
    </location>
</feature>
<keyword evidence="3 12" id="KW-0575">Peroxidase</keyword>
<evidence type="ECO:0000313" key="16">
    <source>
        <dbReference type="EMBL" id="GAO50364.1"/>
    </source>
</evidence>
<keyword evidence="9" id="KW-0676">Redox-active center</keyword>
<dbReference type="PROSITE" id="PS51352">
    <property type="entry name" value="THIOREDOXIN_2"/>
    <property type="match status" value="1"/>
</dbReference>
<dbReference type="InterPro" id="IPR010619">
    <property type="entry name" value="ThrE-like_N"/>
</dbReference>
<dbReference type="Gene3D" id="3.40.30.10">
    <property type="entry name" value="Glutaredoxin"/>
    <property type="match status" value="1"/>
</dbReference>
<feature type="transmembrane region" description="Helical" evidence="14">
    <location>
        <begin position="864"/>
        <end position="883"/>
    </location>
</feature>
<dbReference type="Pfam" id="PF00255">
    <property type="entry name" value="GSHPx"/>
    <property type="match status" value="1"/>
</dbReference>
<evidence type="ECO:0000256" key="1">
    <source>
        <dbReference type="ARBA" id="ARBA00004141"/>
    </source>
</evidence>
<feature type="compositionally biased region" description="Polar residues" evidence="13">
    <location>
        <begin position="120"/>
        <end position="133"/>
    </location>
</feature>
<evidence type="ECO:0000259" key="15">
    <source>
        <dbReference type="PROSITE" id="PS51352"/>
    </source>
</evidence>
<evidence type="ECO:0000256" key="10">
    <source>
        <dbReference type="ARBA" id="ARBA00034125"/>
    </source>
</evidence>
<dbReference type="GO" id="GO:0006979">
    <property type="term" value="P:response to oxidative stress"/>
    <property type="evidence" value="ECO:0007669"/>
    <property type="project" value="InterPro"/>
</dbReference>
<dbReference type="PROSITE" id="PS51355">
    <property type="entry name" value="GLUTATHIONE_PEROXID_3"/>
    <property type="match status" value="1"/>
</dbReference>
<dbReference type="CDD" id="cd00340">
    <property type="entry name" value="GSH_Peroxidase"/>
    <property type="match status" value="1"/>
</dbReference>
<dbReference type="PRINTS" id="PR01011">
    <property type="entry name" value="GLUTPROXDASE"/>
</dbReference>
<feature type="region of interest" description="Disordered" evidence="13">
    <location>
        <begin position="1"/>
        <end position="75"/>
    </location>
</feature>
<dbReference type="OMA" id="ARHISMA"/>
<dbReference type="InterPro" id="IPR029759">
    <property type="entry name" value="GPX_AS"/>
</dbReference>
<feature type="transmembrane region" description="Helical" evidence="14">
    <location>
        <begin position="784"/>
        <end position="802"/>
    </location>
</feature>
<reference evidence="16 17" key="3">
    <citation type="journal article" date="2015" name="Genome Announc.">
        <title>Draft Genome Sequence of the Archiascomycetous Yeast Saitoella complicata.</title>
        <authorList>
            <person name="Yamauchi K."/>
            <person name="Kondo S."/>
            <person name="Hamamoto M."/>
            <person name="Takahashi Y."/>
            <person name="Ogura Y."/>
            <person name="Hayashi T."/>
            <person name="Nishida H."/>
        </authorList>
    </citation>
    <scope>NUCLEOTIDE SEQUENCE [LARGE SCALE GENOMIC DNA]</scope>
    <source>
        <strain evidence="16 17">NRRL Y-17804</strain>
    </source>
</reference>
<feature type="transmembrane region" description="Helical" evidence="14">
    <location>
        <begin position="736"/>
        <end position="753"/>
    </location>
</feature>
<keyword evidence="6 14" id="KW-1133">Transmembrane helix</keyword>
<evidence type="ECO:0000256" key="6">
    <source>
        <dbReference type="ARBA" id="ARBA00022989"/>
    </source>
</evidence>
<dbReference type="Proteomes" id="UP000033140">
    <property type="component" value="Unassembled WGS sequence"/>
</dbReference>
<dbReference type="PANTHER" id="PTHR31082:SF4">
    <property type="entry name" value="PHEROMONE-REGULATED MEMBRANE PROTEIN 10"/>
    <property type="match status" value="1"/>
</dbReference>
<keyword evidence="7 12" id="KW-0560">Oxidoreductase</keyword>
<proteinExistence type="inferred from homology"/>
<keyword evidence="4 14" id="KW-0812">Transmembrane</keyword>
<evidence type="ECO:0000313" key="17">
    <source>
        <dbReference type="Proteomes" id="UP000033140"/>
    </source>
</evidence>
<keyword evidence="5" id="KW-0049">Antioxidant</keyword>
<comment type="caution">
    <text evidence="16">The sequence shown here is derived from an EMBL/GenBank/DDBJ whole genome shotgun (WGS) entry which is preliminary data.</text>
</comment>
<feature type="compositionally biased region" description="Polar residues" evidence="13">
    <location>
        <begin position="387"/>
        <end position="414"/>
    </location>
</feature>
<evidence type="ECO:0000256" key="12">
    <source>
        <dbReference type="RuleBase" id="RU000499"/>
    </source>
</evidence>
<dbReference type="Pfam" id="PF06738">
    <property type="entry name" value="ThrE"/>
    <property type="match status" value="1"/>
</dbReference>
<feature type="region of interest" description="Disordered" evidence="13">
    <location>
        <begin position="183"/>
        <end position="216"/>
    </location>
</feature>
<comment type="subcellular location">
    <subcellularLocation>
        <location evidence="1">Membrane</location>
        <topology evidence="1">Multi-pass membrane protein</topology>
    </subcellularLocation>
</comment>
<evidence type="ECO:0000256" key="3">
    <source>
        <dbReference type="ARBA" id="ARBA00022559"/>
    </source>
</evidence>
<protein>
    <recommendedName>
        <fullName evidence="12">Glutathione peroxidase</fullName>
    </recommendedName>
</protein>
<organism evidence="16 17">
    <name type="scientific">Saitoella complicata (strain BCRC 22490 / CBS 7301 / JCM 7358 / NBRC 10748 / NRRL Y-17804)</name>
    <dbReference type="NCBI Taxonomy" id="698492"/>
    <lineage>
        <taxon>Eukaryota</taxon>
        <taxon>Fungi</taxon>
        <taxon>Dikarya</taxon>
        <taxon>Ascomycota</taxon>
        <taxon>Taphrinomycotina</taxon>
        <taxon>Taphrinomycotina incertae sedis</taxon>
        <taxon>Saitoella</taxon>
    </lineage>
</organism>
<dbReference type="InterPro" id="IPR000889">
    <property type="entry name" value="Glutathione_peroxidase"/>
</dbReference>
<sequence length="1118" mass="121276">MAPPAIKGAGGEKKAGRSVHFGGLGVPTQGDHQQPAIPMTGMNPNTTRPTDPFEDNEYVHVTRPTTPAGPLSGTASPAFSFIGSAKPKFTLSDENNETATLNEPDDHHDDHEAPPMSPLASENSATGINNGESSEPGPGIRRAAPLPNLSGMMAFQRYEPVPSVPTSEPTTPSLAERRNFGERLALPPPTSHKKSHARHISMASTASEGLTPPAERSDGLMELRQSLHAALDSSVPPSPAGSMYQDGYFSDVDIDREDANQVEAFKQAQRLVRQIDGGMGAGSSASTSRKSSIDLDLEAGDAATQPFADTYAPRRGRAPSVAMTLMSLGQNLGMGVHNVPESNAILAESRRSTDDSGTTRPRRKWWQSRSANSSATSLQDLAGHAASINQSSSPFGGPLSASQTLVDDGTSSPKPSRPGFHSRISSQVASGFSKMNIKKQQRARRTKAVRALTDYFQKRNFIVKLCRALMLYGAPTHRLEEYCYQTANMFTIKASFLYLPGCMFCCFKDEAAMTSDIEFIRVPAGIDLWKLRQVHLIYKEVVHDELDVGQAAKRLEKIMKAPPLYNIYFILFFWGFASAWVGLFAFTGRWIDMPIAFALGIIVGFFQLVVASRVRNFTNIFEVLAAFITSFLARLLGSIVVNGEHVFCYANLAASSIALILPGYIVLTGALELQSRNIIAGSIRLIWALVYSLMLGYGSALGSVLSGVIGKYCIKETVHFSLITETTCTEHLVSPWFRFIIIPMFTLCLLIVNQAHPRQWLPTIIISSAGNAVGYFVGKVITESSISGAVAAFVVGVLGNIYSRVWQGLAFTAVLPAIFVMVPSGLSAQGGIVGGLQASESVTNGTTTTSVSYDNVGWDLGVNMIQVAIGITVGLFLASLITYPYGKKRSLTLDTLGNVGPTPRARPRLGGTTDWTPATGLEGDPKKKIKAALASLRLFRLLPTRTVFVNHRTITMSSAATFYDLPAPLDKKKQEFPLSDLKGKVVLVVNVASKCGFTPQYEGLEKIYQQYKDKDFAIIGFPCNQFGAQEPGSDEEIQSFCQLNYGVSFPVLAKVDVNGSTSSPIYEWLKNQKSGFMGLTRIKWNFEKFLIGKDGNVVERYSSLSKPESIAEDIEKLL</sequence>
<comment type="similarity">
    <text evidence="2 12">Belongs to the glutathione peroxidase family.</text>
</comment>
<feature type="domain" description="Thioredoxin" evidence="15">
    <location>
        <begin position="954"/>
        <end position="1118"/>
    </location>
</feature>
<evidence type="ECO:0000256" key="4">
    <source>
        <dbReference type="ARBA" id="ARBA00022692"/>
    </source>
</evidence>
<feature type="transmembrane region" description="Helical" evidence="14">
    <location>
        <begin position="593"/>
        <end position="611"/>
    </location>
</feature>
<feature type="compositionally biased region" description="Basic and acidic residues" evidence="13">
    <location>
        <begin position="104"/>
        <end position="113"/>
    </location>
</feature>